<dbReference type="EMBL" id="BAABRP010000020">
    <property type="protein sequence ID" value="GAA5514591.1"/>
    <property type="molecule type" value="Genomic_DNA"/>
</dbReference>
<accession>A0ABP9WB71</accession>
<dbReference type="Pfam" id="PF13602">
    <property type="entry name" value="ADH_zinc_N_2"/>
    <property type="match status" value="1"/>
</dbReference>
<dbReference type="InterPro" id="IPR036291">
    <property type="entry name" value="NAD(P)-bd_dom_sf"/>
</dbReference>
<dbReference type="Pfam" id="PF08240">
    <property type="entry name" value="ADH_N"/>
    <property type="match status" value="1"/>
</dbReference>
<dbReference type="PANTHER" id="PTHR11695">
    <property type="entry name" value="ALCOHOL DEHYDROGENASE RELATED"/>
    <property type="match status" value="1"/>
</dbReference>
<dbReference type="InterPro" id="IPR050700">
    <property type="entry name" value="YIM1/Zinc_Alcohol_DH_Fams"/>
</dbReference>
<dbReference type="InterPro" id="IPR020843">
    <property type="entry name" value="ER"/>
</dbReference>
<protein>
    <submittedName>
        <fullName evidence="2">Zinc-type alcohol dehydrogenase-like protein SA1988</fullName>
    </submittedName>
</protein>
<comment type="caution">
    <text evidence="2">The sequence shown here is derived from an EMBL/GenBank/DDBJ whole genome shotgun (WGS) entry which is preliminary data.</text>
</comment>
<proteinExistence type="predicted"/>
<dbReference type="Gene3D" id="3.40.50.720">
    <property type="entry name" value="NAD(P)-binding Rossmann-like Domain"/>
    <property type="match status" value="1"/>
</dbReference>
<evidence type="ECO:0000259" key="1">
    <source>
        <dbReference type="SMART" id="SM00829"/>
    </source>
</evidence>
<organism evidence="2 3">
    <name type="scientific">Deinococcus carri</name>
    <dbReference type="NCBI Taxonomy" id="1211323"/>
    <lineage>
        <taxon>Bacteria</taxon>
        <taxon>Thermotogati</taxon>
        <taxon>Deinococcota</taxon>
        <taxon>Deinococci</taxon>
        <taxon>Deinococcales</taxon>
        <taxon>Deinococcaceae</taxon>
        <taxon>Deinococcus</taxon>
    </lineage>
</organism>
<dbReference type="RefSeq" id="WP_345467507.1">
    <property type="nucleotide sequence ID" value="NZ_BAABRP010000020.1"/>
</dbReference>
<dbReference type="Proteomes" id="UP001401887">
    <property type="component" value="Unassembled WGS sequence"/>
</dbReference>
<keyword evidence="3" id="KW-1185">Reference proteome</keyword>
<dbReference type="SMART" id="SM00829">
    <property type="entry name" value="PKS_ER"/>
    <property type="match status" value="1"/>
</dbReference>
<dbReference type="PANTHER" id="PTHR11695:SF294">
    <property type="entry name" value="RETICULON-4-INTERACTING PROTEIN 1, MITOCHONDRIAL"/>
    <property type="match status" value="1"/>
</dbReference>
<feature type="domain" description="Enoyl reductase (ER)" evidence="1">
    <location>
        <begin position="10"/>
        <end position="330"/>
    </location>
</feature>
<reference evidence="2 3" key="1">
    <citation type="submission" date="2024-02" db="EMBL/GenBank/DDBJ databases">
        <title>Deinococcus carri NBRC 110142.</title>
        <authorList>
            <person name="Ichikawa N."/>
            <person name="Katano-Makiyama Y."/>
            <person name="Hidaka K."/>
        </authorList>
    </citation>
    <scope>NUCLEOTIDE SEQUENCE [LARGE SCALE GENOMIC DNA]</scope>
    <source>
        <strain evidence="2 3">NBRC 110142</strain>
    </source>
</reference>
<dbReference type="CDD" id="cd05289">
    <property type="entry name" value="MDR_like_2"/>
    <property type="match status" value="1"/>
</dbReference>
<gene>
    <name evidence="2" type="ORF">Dcar01_03347</name>
</gene>
<name>A0ABP9WB71_9DEIO</name>
<evidence type="ECO:0000313" key="2">
    <source>
        <dbReference type="EMBL" id="GAA5514591.1"/>
    </source>
</evidence>
<dbReference type="Gene3D" id="3.90.180.10">
    <property type="entry name" value="Medium-chain alcohol dehydrogenases, catalytic domain"/>
    <property type="match status" value="1"/>
</dbReference>
<dbReference type="SUPFAM" id="SSF51735">
    <property type="entry name" value="NAD(P)-binding Rossmann-fold domains"/>
    <property type="match status" value="1"/>
</dbReference>
<dbReference type="InterPro" id="IPR011032">
    <property type="entry name" value="GroES-like_sf"/>
</dbReference>
<dbReference type="InterPro" id="IPR013154">
    <property type="entry name" value="ADH-like_N"/>
</dbReference>
<dbReference type="SUPFAM" id="SSF50129">
    <property type="entry name" value="GroES-like"/>
    <property type="match status" value="1"/>
</dbReference>
<evidence type="ECO:0000313" key="3">
    <source>
        <dbReference type="Proteomes" id="UP001401887"/>
    </source>
</evidence>
<sequence>MKAAYIDRYGPNDVVNVGFLPQPQPGPHDLLVRVRAASVNPIDLAIRSGRLRPILPYKLPLILGSDLAGEVVAVGSAVTRFAVGDEVFARLDKDRIGAFAEYALVGEKEAAHKPARLTHVEAASIPLVGLTAWQALTELGHVSRGQKVLIQAGSGGVGSVAIQLAHSLGAEVATTVSARNEALVRELGARTVIDYRTQQFADLLSDLDFVLDTQGGEVLARSFKVLRRGGTLVTINGAPTPEAVRDRKITWPVRLTLAAVHFKDYRLARRYHVNFAYLFMRPDGKQLEVLGGLLQDDTLRPVIDRVFSLDEVREALAYSETGRATGKVVIEVP</sequence>